<protein>
    <recommendedName>
        <fullName evidence="3">Retrotransposon Copia-like N-terminal domain-containing protein</fullName>
    </recommendedName>
</protein>
<reference evidence="1 2" key="1">
    <citation type="submission" date="2019-05" db="EMBL/GenBank/DDBJ databases">
        <title>Mikania micrantha, genome provides insights into the molecular mechanism of rapid growth.</title>
        <authorList>
            <person name="Liu B."/>
        </authorList>
    </citation>
    <scope>NUCLEOTIDE SEQUENCE [LARGE SCALE GENOMIC DNA]</scope>
    <source>
        <strain evidence="1">NLD-2019</strain>
        <tissue evidence="1">Leaf</tissue>
    </source>
</reference>
<proteinExistence type="predicted"/>
<evidence type="ECO:0008006" key="3">
    <source>
        <dbReference type="Google" id="ProtNLM"/>
    </source>
</evidence>
<keyword evidence="2" id="KW-1185">Reference proteome</keyword>
<dbReference type="EMBL" id="SZYD01000012">
    <property type="protein sequence ID" value="KAD4585190.1"/>
    <property type="molecule type" value="Genomic_DNA"/>
</dbReference>
<accession>A0A5N6ND61</accession>
<dbReference type="Pfam" id="PF14223">
    <property type="entry name" value="Retrotran_gag_2"/>
    <property type="match status" value="1"/>
</dbReference>
<dbReference type="AlphaFoldDB" id="A0A5N6ND61"/>
<dbReference type="Proteomes" id="UP000326396">
    <property type="component" value="Linkage Group LG2"/>
</dbReference>
<comment type="caution">
    <text evidence="1">The sequence shown here is derived from an EMBL/GenBank/DDBJ whole genome shotgun (WGS) entry which is preliminary data.</text>
</comment>
<name>A0A5N6ND61_9ASTR</name>
<organism evidence="1 2">
    <name type="scientific">Mikania micrantha</name>
    <name type="common">bitter vine</name>
    <dbReference type="NCBI Taxonomy" id="192012"/>
    <lineage>
        <taxon>Eukaryota</taxon>
        <taxon>Viridiplantae</taxon>
        <taxon>Streptophyta</taxon>
        <taxon>Embryophyta</taxon>
        <taxon>Tracheophyta</taxon>
        <taxon>Spermatophyta</taxon>
        <taxon>Magnoliopsida</taxon>
        <taxon>eudicotyledons</taxon>
        <taxon>Gunneridae</taxon>
        <taxon>Pentapetalae</taxon>
        <taxon>asterids</taxon>
        <taxon>campanulids</taxon>
        <taxon>Asterales</taxon>
        <taxon>Asteraceae</taxon>
        <taxon>Asteroideae</taxon>
        <taxon>Heliantheae alliance</taxon>
        <taxon>Eupatorieae</taxon>
        <taxon>Mikania</taxon>
    </lineage>
</organism>
<dbReference type="PANTHER" id="PTHR47481">
    <property type="match status" value="1"/>
</dbReference>
<dbReference type="PANTHER" id="PTHR47481:SF40">
    <property type="entry name" value="RETROTRANSPOSON GAG DOMAIN-CONTAINING PROTEIN"/>
    <property type="match status" value="1"/>
</dbReference>
<sequence length="231" mass="26432">MGDTSKKEKSESLHPVYTVTNIQNKVHILDWTKVTYSSWVKLFHLHAQGYMVLHHIDGTKPPAKTDPTYESWNKIDAIVLQWIYGTLSDELLVRVLETESTAYEAWTRLKNIFTNNKGARTTTLEHEFIKLSLKSMPSFEAYCQKLKELADQLADVDSLVSEKHLVLQMVRGLPNEYETTAALINQALTCWEEAINMIQSDQQRQAAREVLNSPVSEMAATISHDQQPSRR</sequence>
<evidence type="ECO:0000313" key="2">
    <source>
        <dbReference type="Proteomes" id="UP000326396"/>
    </source>
</evidence>
<evidence type="ECO:0000313" key="1">
    <source>
        <dbReference type="EMBL" id="KAD4585190.1"/>
    </source>
</evidence>
<gene>
    <name evidence="1" type="ORF">E3N88_22791</name>
</gene>
<dbReference type="OrthoDB" id="1729427at2759"/>